<dbReference type="SUPFAM" id="SSF52440">
    <property type="entry name" value="PreATP-grasp domain"/>
    <property type="match status" value="1"/>
</dbReference>
<protein>
    <submittedName>
        <fullName evidence="6">ATP-grasp domain-containing protein</fullName>
    </submittedName>
</protein>
<dbReference type="InterPro" id="IPR016185">
    <property type="entry name" value="PreATP-grasp_dom_sf"/>
</dbReference>
<evidence type="ECO:0000313" key="6">
    <source>
        <dbReference type="EMBL" id="PXX51487.1"/>
    </source>
</evidence>
<dbReference type="InterPro" id="IPR011761">
    <property type="entry name" value="ATP-grasp"/>
</dbReference>
<dbReference type="Gene3D" id="3.40.50.20">
    <property type="match status" value="1"/>
</dbReference>
<feature type="domain" description="ATP-grasp" evidence="5">
    <location>
        <begin position="107"/>
        <end position="298"/>
    </location>
</feature>
<evidence type="ECO:0000256" key="3">
    <source>
        <dbReference type="ARBA" id="ARBA00022840"/>
    </source>
</evidence>
<reference evidence="6 7" key="1">
    <citation type="submission" date="2018-05" db="EMBL/GenBank/DDBJ databases">
        <title>Genomic Encyclopedia of Type Strains, Phase IV (KMG-IV): sequencing the most valuable type-strain genomes for metagenomic binning, comparative biology and taxonomic classification.</title>
        <authorList>
            <person name="Goeker M."/>
        </authorList>
    </citation>
    <scope>NUCLEOTIDE SEQUENCE [LARGE SCALE GENOMIC DNA]</scope>
    <source>
        <strain evidence="6 7">DSM 24995</strain>
    </source>
</reference>
<dbReference type="PANTHER" id="PTHR43585">
    <property type="entry name" value="FUMIPYRROLE BIOSYNTHESIS PROTEIN C"/>
    <property type="match status" value="1"/>
</dbReference>
<evidence type="ECO:0000259" key="5">
    <source>
        <dbReference type="PROSITE" id="PS50975"/>
    </source>
</evidence>
<dbReference type="PROSITE" id="PS50975">
    <property type="entry name" value="ATP_GRASP"/>
    <property type="match status" value="1"/>
</dbReference>
<evidence type="ECO:0000256" key="4">
    <source>
        <dbReference type="PROSITE-ProRule" id="PRU00409"/>
    </source>
</evidence>
<keyword evidence="3 4" id="KW-0067">ATP-binding</keyword>
<accession>A0A2V3Y042</accession>
<dbReference type="GO" id="GO:0005524">
    <property type="term" value="F:ATP binding"/>
    <property type="evidence" value="ECO:0007669"/>
    <property type="project" value="UniProtKB-UniRule"/>
</dbReference>
<gene>
    <name evidence="6" type="ORF">DFR60_110194</name>
</gene>
<sequence length="412" mass="46095">MKALVVSGGLPQITLINELKKYGIKVILLDGNENAIARTYADIFYKINIFDTAAVKDIAIKENVDFLITVCADQVLLVVAQVSEMLGLPWYIDYETAKLVSDKELMKRIFVENGIPTSKYVVMAELDLALLQHLRYPLIVKPVDAYSSKGVRKVLNEKELRAAFKSAVQISRTKNVIVEEFFEGEEISVDLFIVDGIAHTLCVSNSEKVKDADKFVIFRGRYPVHASEELRAEIERVSQKIADAFGIKNAPMLVQMLTDGNKVTVLEFCARTGGAMKWLLIQRSCGVDVIKCVIDLTMGIKPEINICPPENQYIVNDFIYCKPGVFDHLEGFEEQLQLGNISDYRCIRPKGTIFTGAVTSSGDRVAGVTIQADTIEEFNKKHREFVASVKILDVAGNDIMRHDLLIDLTESY</sequence>
<dbReference type="InterPro" id="IPR052032">
    <property type="entry name" value="ATP-dep_AA_Ligase"/>
</dbReference>
<dbReference type="InterPro" id="IPR013815">
    <property type="entry name" value="ATP_grasp_subdomain_1"/>
</dbReference>
<proteinExistence type="predicted"/>
<name>A0A2V3Y042_9FIRM</name>
<dbReference type="SMART" id="SM01209">
    <property type="entry name" value="GARS_A"/>
    <property type="match status" value="1"/>
</dbReference>
<evidence type="ECO:0000256" key="2">
    <source>
        <dbReference type="ARBA" id="ARBA00022741"/>
    </source>
</evidence>
<comment type="caution">
    <text evidence="6">The sequence shown here is derived from an EMBL/GenBank/DDBJ whole genome shotgun (WGS) entry which is preliminary data.</text>
</comment>
<dbReference type="RefSeq" id="WP_167437650.1">
    <property type="nucleotide sequence ID" value="NZ_QJKD01000010.1"/>
</dbReference>
<dbReference type="Pfam" id="PF13535">
    <property type="entry name" value="ATP-grasp_4"/>
    <property type="match status" value="1"/>
</dbReference>
<dbReference type="AlphaFoldDB" id="A0A2V3Y042"/>
<dbReference type="EMBL" id="QJKD01000010">
    <property type="protein sequence ID" value="PXX51487.1"/>
    <property type="molecule type" value="Genomic_DNA"/>
</dbReference>
<dbReference type="GO" id="GO:0046872">
    <property type="term" value="F:metal ion binding"/>
    <property type="evidence" value="ECO:0007669"/>
    <property type="project" value="InterPro"/>
</dbReference>
<dbReference type="Gene3D" id="3.30.470.20">
    <property type="entry name" value="ATP-grasp fold, B domain"/>
    <property type="match status" value="1"/>
</dbReference>
<dbReference type="GeneID" id="86063052"/>
<keyword evidence="1" id="KW-0436">Ligase</keyword>
<dbReference type="Gene3D" id="3.30.1490.20">
    <property type="entry name" value="ATP-grasp fold, A domain"/>
    <property type="match status" value="1"/>
</dbReference>
<keyword evidence="2 4" id="KW-0547">Nucleotide-binding</keyword>
<dbReference type="PANTHER" id="PTHR43585:SF2">
    <property type="entry name" value="ATP-GRASP ENZYME FSQD"/>
    <property type="match status" value="1"/>
</dbReference>
<dbReference type="GO" id="GO:0016874">
    <property type="term" value="F:ligase activity"/>
    <property type="evidence" value="ECO:0007669"/>
    <property type="project" value="UniProtKB-KW"/>
</dbReference>
<dbReference type="Proteomes" id="UP000248057">
    <property type="component" value="Unassembled WGS sequence"/>
</dbReference>
<dbReference type="SUPFAM" id="SSF56059">
    <property type="entry name" value="Glutathione synthetase ATP-binding domain-like"/>
    <property type="match status" value="1"/>
</dbReference>
<evidence type="ECO:0000313" key="7">
    <source>
        <dbReference type="Proteomes" id="UP000248057"/>
    </source>
</evidence>
<evidence type="ECO:0000256" key="1">
    <source>
        <dbReference type="ARBA" id="ARBA00022598"/>
    </source>
</evidence>
<organism evidence="6 7">
    <name type="scientific">Hungatella effluvii</name>
    <dbReference type="NCBI Taxonomy" id="1096246"/>
    <lineage>
        <taxon>Bacteria</taxon>
        <taxon>Bacillati</taxon>
        <taxon>Bacillota</taxon>
        <taxon>Clostridia</taxon>
        <taxon>Lachnospirales</taxon>
        <taxon>Lachnospiraceae</taxon>
        <taxon>Hungatella</taxon>
    </lineage>
</organism>
<keyword evidence="7" id="KW-1185">Reference proteome</keyword>